<comment type="caution">
    <text evidence="1">The sequence shown here is derived from an EMBL/GenBank/DDBJ whole genome shotgun (WGS) entry which is preliminary data.</text>
</comment>
<dbReference type="AlphaFoldDB" id="A0A068SAX3"/>
<dbReference type="EMBL" id="CBTN010000071">
    <property type="protein sequence ID" value="CDH59503.1"/>
    <property type="molecule type" value="Genomic_DNA"/>
</dbReference>
<name>A0A068SAX3_9FUNG</name>
<protein>
    <submittedName>
        <fullName evidence="1">Uncharacterized protein</fullName>
    </submittedName>
</protein>
<organism evidence="1 2">
    <name type="scientific">Lichtheimia corymbifera JMRC:FSU:9682</name>
    <dbReference type="NCBI Taxonomy" id="1263082"/>
    <lineage>
        <taxon>Eukaryota</taxon>
        <taxon>Fungi</taxon>
        <taxon>Fungi incertae sedis</taxon>
        <taxon>Mucoromycota</taxon>
        <taxon>Mucoromycotina</taxon>
        <taxon>Mucoromycetes</taxon>
        <taxon>Mucorales</taxon>
        <taxon>Lichtheimiaceae</taxon>
        <taxon>Lichtheimia</taxon>
    </lineage>
</organism>
<evidence type="ECO:0000313" key="2">
    <source>
        <dbReference type="Proteomes" id="UP000027586"/>
    </source>
</evidence>
<proteinExistence type="predicted"/>
<evidence type="ECO:0000313" key="1">
    <source>
        <dbReference type="EMBL" id="CDH59503.1"/>
    </source>
</evidence>
<dbReference type="Proteomes" id="UP000027586">
    <property type="component" value="Unassembled WGS sequence"/>
</dbReference>
<accession>A0A068SAX3</accession>
<dbReference type="VEuPathDB" id="FungiDB:LCOR_10314.1"/>
<keyword evidence="2" id="KW-1185">Reference proteome</keyword>
<sequence length="114" mass="13041">MQVWKRRIPKLVGMDGVVDSVEIIVSSWHEEDRPIDFAACKTYYNRQLMDYNHCGNRIDYIPGRMKDGTSRTYTHTRGIGSFCTMTYSTSRSGGGSIATFGFYFTQEARLSSYP</sequence>
<reference evidence="1" key="1">
    <citation type="submission" date="2013-08" db="EMBL/GenBank/DDBJ databases">
        <title>Gene expansion shapes genome architecture in the human pathogen Lichtheimia corymbifera: an evolutionary genomics analysis in the ancient terrestrial Mucorales (Mucoromycotina).</title>
        <authorList>
            <person name="Schwartze V.U."/>
            <person name="Winter S."/>
            <person name="Shelest E."/>
            <person name="Marcet-Houben M."/>
            <person name="Horn F."/>
            <person name="Wehner S."/>
            <person name="Hoffmann K."/>
            <person name="Riege K."/>
            <person name="Sammeth M."/>
            <person name="Nowrousian M."/>
            <person name="Valiante V."/>
            <person name="Linde J."/>
            <person name="Jacobsen I.D."/>
            <person name="Marz M."/>
            <person name="Brakhage A.A."/>
            <person name="Gabaldon T."/>
            <person name="Bocker S."/>
            <person name="Voigt K."/>
        </authorList>
    </citation>
    <scope>NUCLEOTIDE SEQUENCE [LARGE SCALE GENOMIC DNA]</scope>
    <source>
        <strain evidence="1">FSU 9682</strain>
    </source>
</reference>
<gene>
    <name evidence="1" type="ORF">LCOR_10314.1</name>
</gene>